<keyword evidence="1" id="KW-0472">Membrane</keyword>
<keyword evidence="1" id="KW-0812">Transmembrane</keyword>
<gene>
    <name evidence="2" type="ORF">MENT_LOCUS563</name>
</gene>
<feature type="transmembrane region" description="Helical" evidence="1">
    <location>
        <begin position="39"/>
        <end position="56"/>
    </location>
</feature>
<evidence type="ECO:0000313" key="2">
    <source>
        <dbReference type="EMBL" id="CAD2123672.1"/>
    </source>
</evidence>
<dbReference type="EMBL" id="CAJEWN010000002">
    <property type="protein sequence ID" value="CAD2123672.1"/>
    <property type="molecule type" value="Genomic_DNA"/>
</dbReference>
<evidence type="ECO:0000313" key="3">
    <source>
        <dbReference type="Proteomes" id="UP000580250"/>
    </source>
</evidence>
<sequence length="94" mass="10933">MLPQEIGVNLRKKENLTILYRSRLRKKEEKNGGPITGKYQYLLILFFLLTIFVVTVNSDCCSDFNCKSFCKLWCRADYYCLKLKSGCSKNGCCR</sequence>
<evidence type="ECO:0000256" key="1">
    <source>
        <dbReference type="SAM" id="Phobius"/>
    </source>
</evidence>
<dbReference type="AlphaFoldDB" id="A0A6V7TIJ1"/>
<protein>
    <submittedName>
        <fullName evidence="2">Uncharacterized protein</fullName>
    </submittedName>
</protein>
<proteinExistence type="predicted"/>
<organism evidence="2 3">
    <name type="scientific">Meloidogyne enterolobii</name>
    <name type="common">Root-knot nematode worm</name>
    <name type="synonym">Meloidogyne mayaguensis</name>
    <dbReference type="NCBI Taxonomy" id="390850"/>
    <lineage>
        <taxon>Eukaryota</taxon>
        <taxon>Metazoa</taxon>
        <taxon>Ecdysozoa</taxon>
        <taxon>Nematoda</taxon>
        <taxon>Chromadorea</taxon>
        <taxon>Rhabditida</taxon>
        <taxon>Tylenchina</taxon>
        <taxon>Tylenchomorpha</taxon>
        <taxon>Tylenchoidea</taxon>
        <taxon>Meloidogynidae</taxon>
        <taxon>Meloidogyninae</taxon>
        <taxon>Meloidogyne</taxon>
    </lineage>
</organism>
<accession>A0A6V7TIJ1</accession>
<keyword evidence="1" id="KW-1133">Transmembrane helix</keyword>
<dbReference type="Proteomes" id="UP000580250">
    <property type="component" value="Unassembled WGS sequence"/>
</dbReference>
<reference evidence="2 3" key="1">
    <citation type="submission" date="2020-08" db="EMBL/GenBank/DDBJ databases">
        <authorList>
            <person name="Koutsovoulos G."/>
            <person name="Danchin GJ E."/>
        </authorList>
    </citation>
    <scope>NUCLEOTIDE SEQUENCE [LARGE SCALE GENOMIC DNA]</scope>
</reference>
<name>A0A6V7TIJ1_MELEN</name>
<comment type="caution">
    <text evidence="2">The sequence shown here is derived from an EMBL/GenBank/DDBJ whole genome shotgun (WGS) entry which is preliminary data.</text>
</comment>